<comment type="caution">
    <text evidence="2">The sequence shown here is derived from an EMBL/GenBank/DDBJ whole genome shotgun (WGS) entry which is preliminary data.</text>
</comment>
<proteinExistence type="predicted"/>
<evidence type="ECO:0008006" key="4">
    <source>
        <dbReference type="Google" id="ProtNLM"/>
    </source>
</evidence>
<dbReference type="OrthoDB" id="6068765at2759"/>
<protein>
    <recommendedName>
        <fullName evidence="4">Fucolectin tachylectin-4 pentraxin-1 domain-containing protein</fullName>
    </recommendedName>
</protein>
<evidence type="ECO:0000256" key="1">
    <source>
        <dbReference type="SAM" id="SignalP"/>
    </source>
</evidence>
<keyword evidence="1" id="KW-0732">Signal</keyword>
<gene>
    <name evidence="2" type="ORF">MGAL_10B082354</name>
</gene>
<accession>A0A8B6GQQ9</accession>
<evidence type="ECO:0000313" key="3">
    <source>
        <dbReference type="Proteomes" id="UP000596742"/>
    </source>
</evidence>
<dbReference type="EMBL" id="UYJE01008773">
    <property type="protein sequence ID" value="VDI67156.1"/>
    <property type="molecule type" value="Genomic_DNA"/>
</dbReference>
<dbReference type="PANTHER" id="PTHR45713:SF6">
    <property type="entry name" value="F5_8 TYPE C DOMAIN-CONTAINING PROTEIN"/>
    <property type="match status" value="1"/>
</dbReference>
<dbReference type="PANTHER" id="PTHR45713">
    <property type="entry name" value="FTP DOMAIN-CONTAINING PROTEIN"/>
    <property type="match status" value="1"/>
</dbReference>
<reference evidence="2" key="1">
    <citation type="submission" date="2018-11" db="EMBL/GenBank/DDBJ databases">
        <authorList>
            <person name="Alioto T."/>
            <person name="Alioto T."/>
        </authorList>
    </citation>
    <scope>NUCLEOTIDE SEQUENCE</scope>
</reference>
<feature type="chain" id="PRO_5032587913" description="Fucolectin tachylectin-4 pentraxin-1 domain-containing protein" evidence="1">
    <location>
        <begin position="19"/>
        <end position="117"/>
    </location>
</feature>
<name>A0A8B6GQQ9_MYTGA</name>
<dbReference type="InterPro" id="IPR008979">
    <property type="entry name" value="Galactose-bd-like_sf"/>
</dbReference>
<dbReference type="SUPFAM" id="SSF49785">
    <property type="entry name" value="Galactose-binding domain-like"/>
    <property type="match status" value="1"/>
</dbReference>
<dbReference type="AlphaFoldDB" id="A0A8B6GQQ9"/>
<feature type="signal peptide" evidence="1">
    <location>
        <begin position="1"/>
        <end position="18"/>
    </location>
</feature>
<dbReference type="InterPro" id="IPR051941">
    <property type="entry name" value="BG_Antigen-Binding_Lectin"/>
</dbReference>
<evidence type="ECO:0000313" key="2">
    <source>
        <dbReference type="EMBL" id="VDI67156.1"/>
    </source>
</evidence>
<sequence>MSPMWIAWIYVIILSAECATLEVAKYKQTKQSSNQDLITRHSSSAVDGIYEQYLTSSPNYCSHTGFVDELAWWAVDLGAIYDISNVVIFGRTDCCSKFYLLHVLVSANPNKMSNGTF</sequence>
<dbReference type="Proteomes" id="UP000596742">
    <property type="component" value="Unassembled WGS sequence"/>
</dbReference>
<keyword evidence="3" id="KW-1185">Reference proteome</keyword>
<organism evidence="2 3">
    <name type="scientific">Mytilus galloprovincialis</name>
    <name type="common">Mediterranean mussel</name>
    <dbReference type="NCBI Taxonomy" id="29158"/>
    <lineage>
        <taxon>Eukaryota</taxon>
        <taxon>Metazoa</taxon>
        <taxon>Spiralia</taxon>
        <taxon>Lophotrochozoa</taxon>
        <taxon>Mollusca</taxon>
        <taxon>Bivalvia</taxon>
        <taxon>Autobranchia</taxon>
        <taxon>Pteriomorphia</taxon>
        <taxon>Mytilida</taxon>
        <taxon>Mytiloidea</taxon>
        <taxon>Mytilidae</taxon>
        <taxon>Mytilinae</taxon>
        <taxon>Mytilus</taxon>
    </lineage>
</organism>
<dbReference type="Gene3D" id="2.60.120.260">
    <property type="entry name" value="Galactose-binding domain-like"/>
    <property type="match status" value="1"/>
</dbReference>
<dbReference type="Pfam" id="PF22633">
    <property type="entry name" value="F5_F8_type_C_2"/>
    <property type="match status" value="1"/>
</dbReference>